<dbReference type="InterPro" id="IPR036188">
    <property type="entry name" value="FAD/NAD-bd_sf"/>
</dbReference>
<dbReference type="SUPFAM" id="SSF51905">
    <property type="entry name" value="FAD/NAD(P)-binding domain"/>
    <property type="match status" value="1"/>
</dbReference>
<gene>
    <name evidence="4" type="ORF">EDC65_4074</name>
</gene>
<dbReference type="InterPro" id="IPR007419">
    <property type="entry name" value="BFD-like_2Fe2S-bd_dom"/>
</dbReference>
<keyword evidence="5" id="KW-1185">Reference proteome</keyword>
<dbReference type="InterPro" id="IPR023753">
    <property type="entry name" value="FAD/NAD-binding_dom"/>
</dbReference>
<dbReference type="PANTHER" id="PTHR42949">
    <property type="entry name" value="ANAEROBIC GLYCEROL-3-PHOSPHATE DEHYDROGENASE SUBUNIT B"/>
    <property type="match status" value="1"/>
</dbReference>
<dbReference type="GO" id="GO:0016491">
    <property type="term" value="F:oxidoreductase activity"/>
    <property type="evidence" value="ECO:0007669"/>
    <property type="project" value="UniProtKB-KW"/>
</dbReference>
<evidence type="ECO:0000256" key="1">
    <source>
        <dbReference type="ARBA" id="ARBA00023002"/>
    </source>
</evidence>
<dbReference type="PANTHER" id="PTHR42949:SF3">
    <property type="entry name" value="ANAEROBIC GLYCEROL-3-PHOSPHATE DEHYDROGENASE SUBUNIT B"/>
    <property type="match status" value="1"/>
</dbReference>
<accession>A0A3N1KW06</accession>
<feature type="domain" description="FAD/NAD(P)-binding" evidence="3">
    <location>
        <begin position="31"/>
        <end position="146"/>
    </location>
</feature>
<evidence type="ECO:0000259" key="2">
    <source>
        <dbReference type="Pfam" id="PF04324"/>
    </source>
</evidence>
<organism evidence="4 5">
    <name type="scientific">Stella humosa</name>
    <dbReference type="NCBI Taxonomy" id="94"/>
    <lineage>
        <taxon>Bacteria</taxon>
        <taxon>Pseudomonadati</taxon>
        <taxon>Pseudomonadota</taxon>
        <taxon>Alphaproteobacteria</taxon>
        <taxon>Rhodospirillales</taxon>
        <taxon>Stellaceae</taxon>
        <taxon>Stella</taxon>
    </lineage>
</organism>
<evidence type="ECO:0000313" key="4">
    <source>
        <dbReference type="EMBL" id="ROP83427.1"/>
    </source>
</evidence>
<sequence length="291" mass="29920">MVDAARLPGPLTAVGLATVPGLLARGIAWRARLALAGIPVLSGHMVTAIDGDPDGVTGVEVAAIDRDWQPRRGQRRRIAASIVGMGFGVRPNIELTRLAGAEHGWDAALGGWHPLRSAELETTVPGLFVAGDGGGVLGVDNALAEGAIAADAIARRLGHANRALLGWRASAAAARRGRQRLFRTVLADWSALRPGAFAATTPDTIVCRCEDVTAGELAQAVAAGYRAPGPLKMATRAGMGLCQGRVCAPAVQHLLAREAGLDPAGIPPPTARVPLRPLPLSAFIDATAAAD</sequence>
<dbReference type="EMBL" id="RJKX01000016">
    <property type="protein sequence ID" value="ROP83427.1"/>
    <property type="molecule type" value="Genomic_DNA"/>
</dbReference>
<dbReference type="AlphaFoldDB" id="A0A3N1KW06"/>
<dbReference type="Pfam" id="PF04324">
    <property type="entry name" value="Fer2_BFD"/>
    <property type="match status" value="1"/>
</dbReference>
<dbReference type="Gene3D" id="3.50.50.60">
    <property type="entry name" value="FAD/NAD(P)-binding domain"/>
    <property type="match status" value="2"/>
</dbReference>
<dbReference type="Gene3D" id="1.10.10.1100">
    <property type="entry name" value="BFD-like [2Fe-2S]-binding domain"/>
    <property type="match status" value="1"/>
</dbReference>
<dbReference type="Proteomes" id="UP000278222">
    <property type="component" value="Unassembled WGS sequence"/>
</dbReference>
<name>A0A3N1KW06_9PROT</name>
<evidence type="ECO:0000259" key="3">
    <source>
        <dbReference type="Pfam" id="PF07992"/>
    </source>
</evidence>
<proteinExistence type="predicted"/>
<evidence type="ECO:0000313" key="5">
    <source>
        <dbReference type="Proteomes" id="UP000278222"/>
    </source>
</evidence>
<feature type="domain" description="BFD-like [2Fe-2S]-binding" evidence="2">
    <location>
        <begin position="205"/>
        <end position="256"/>
    </location>
</feature>
<reference evidence="4 5" key="1">
    <citation type="submission" date="2018-11" db="EMBL/GenBank/DDBJ databases">
        <title>Genomic Encyclopedia of Type Strains, Phase IV (KMG-IV): sequencing the most valuable type-strain genomes for metagenomic binning, comparative biology and taxonomic classification.</title>
        <authorList>
            <person name="Goeker M."/>
        </authorList>
    </citation>
    <scope>NUCLEOTIDE SEQUENCE [LARGE SCALE GENOMIC DNA]</scope>
    <source>
        <strain evidence="4 5">DSM 5900</strain>
    </source>
</reference>
<comment type="caution">
    <text evidence="4">The sequence shown here is derived from an EMBL/GenBank/DDBJ whole genome shotgun (WGS) entry which is preliminary data.</text>
</comment>
<dbReference type="InterPro" id="IPR041854">
    <property type="entry name" value="BFD-like_2Fe2S-bd_dom_sf"/>
</dbReference>
<keyword evidence="1" id="KW-0560">Oxidoreductase</keyword>
<dbReference type="CDD" id="cd19946">
    <property type="entry name" value="GlpA-like_Fer2_BFD-like"/>
    <property type="match status" value="1"/>
</dbReference>
<protein>
    <submittedName>
        <fullName evidence="4">BFD-like [2Fe-2S] binding protein</fullName>
    </submittedName>
</protein>
<dbReference type="InterPro" id="IPR051691">
    <property type="entry name" value="Metab_Enz_Cyan_OpOx_G3PDH"/>
</dbReference>
<dbReference type="Pfam" id="PF07992">
    <property type="entry name" value="Pyr_redox_2"/>
    <property type="match status" value="1"/>
</dbReference>